<dbReference type="AlphaFoldDB" id="A0A834IER1"/>
<dbReference type="EMBL" id="JAACXV010005751">
    <property type="protein sequence ID" value="KAF7276730.1"/>
    <property type="molecule type" value="Genomic_DNA"/>
</dbReference>
<organism evidence="1 2">
    <name type="scientific">Rhynchophorus ferrugineus</name>
    <name type="common">Red palm weevil</name>
    <name type="synonym">Curculio ferrugineus</name>
    <dbReference type="NCBI Taxonomy" id="354439"/>
    <lineage>
        <taxon>Eukaryota</taxon>
        <taxon>Metazoa</taxon>
        <taxon>Ecdysozoa</taxon>
        <taxon>Arthropoda</taxon>
        <taxon>Hexapoda</taxon>
        <taxon>Insecta</taxon>
        <taxon>Pterygota</taxon>
        <taxon>Neoptera</taxon>
        <taxon>Endopterygota</taxon>
        <taxon>Coleoptera</taxon>
        <taxon>Polyphaga</taxon>
        <taxon>Cucujiformia</taxon>
        <taxon>Curculionidae</taxon>
        <taxon>Dryophthorinae</taxon>
        <taxon>Rhynchophorus</taxon>
    </lineage>
</organism>
<accession>A0A834IER1</accession>
<gene>
    <name evidence="1" type="ORF">GWI33_009879</name>
</gene>
<dbReference type="Proteomes" id="UP000625711">
    <property type="component" value="Unassembled WGS sequence"/>
</dbReference>
<proteinExistence type="predicted"/>
<reference evidence="1" key="1">
    <citation type="submission" date="2020-08" db="EMBL/GenBank/DDBJ databases">
        <title>Genome sequencing and assembly of the red palm weevil Rhynchophorus ferrugineus.</title>
        <authorList>
            <person name="Dias G.B."/>
            <person name="Bergman C.M."/>
            <person name="Manee M."/>
        </authorList>
    </citation>
    <scope>NUCLEOTIDE SEQUENCE</scope>
    <source>
        <strain evidence="1">AA-2017</strain>
        <tissue evidence="1">Whole larva</tissue>
    </source>
</reference>
<evidence type="ECO:0000313" key="2">
    <source>
        <dbReference type="Proteomes" id="UP000625711"/>
    </source>
</evidence>
<name>A0A834IER1_RHYFE</name>
<keyword evidence="2" id="KW-1185">Reference proteome</keyword>
<sequence length="166" mass="18546">MHQAGSDEWVKNSRGARSGLCGLLLDCESLPKSVSQPGADHCSSFNGWIVHSLKRNTSHSCPRTRRTVRFLSPGSRPLRRPTDAELQRPLKSCGGATRRDFERDKQISDSARSFRGARAMYVSYPPILGTSSDHETAYQSLCHFSRDTCSKKCYNLAINEQHSLNC</sequence>
<protein>
    <submittedName>
        <fullName evidence="1">Uncharacterized protein</fullName>
    </submittedName>
</protein>
<comment type="caution">
    <text evidence="1">The sequence shown here is derived from an EMBL/GenBank/DDBJ whole genome shotgun (WGS) entry which is preliminary data.</text>
</comment>
<evidence type="ECO:0000313" key="1">
    <source>
        <dbReference type="EMBL" id="KAF7276730.1"/>
    </source>
</evidence>